<dbReference type="Proteomes" id="UP000274556">
    <property type="component" value="Unassembled WGS sequence"/>
</dbReference>
<feature type="domain" description="Transposase IS204/IS1001/IS1096/IS1165 DDE" evidence="1">
    <location>
        <begin position="158"/>
        <end position="403"/>
    </location>
</feature>
<name>A0A495ULC4_9GAMM</name>
<comment type="caution">
    <text evidence="3">The sequence shown here is derived from an EMBL/GenBank/DDBJ whole genome shotgun (WGS) entry which is preliminary data.</text>
</comment>
<evidence type="ECO:0000313" key="4">
    <source>
        <dbReference type="Proteomes" id="UP000274556"/>
    </source>
</evidence>
<gene>
    <name evidence="3" type="ORF">BDD21_5380</name>
</gene>
<dbReference type="PANTHER" id="PTHR33498">
    <property type="entry name" value="TRANSPOSASE FOR INSERTION SEQUENCE ELEMENT IS1557"/>
    <property type="match status" value="1"/>
</dbReference>
<keyword evidence="4" id="KW-1185">Reference proteome</keyword>
<evidence type="ECO:0000259" key="2">
    <source>
        <dbReference type="Pfam" id="PF14690"/>
    </source>
</evidence>
<feature type="domain" description="Transposase IS204/IS1001/IS1096/IS1165 zinc-finger" evidence="2">
    <location>
        <begin position="40"/>
        <end position="85"/>
    </location>
</feature>
<dbReference type="OrthoDB" id="5791038at2"/>
<dbReference type="RefSeq" id="WP_120800167.1">
    <property type="nucleotide sequence ID" value="NZ_RBXL01000002.1"/>
</dbReference>
<proteinExistence type="predicted"/>
<dbReference type="Pfam" id="PF14690">
    <property type="entry name" value="Zn_ribbon_ISL3"/>
    <property type="match status" value="1"/>
</dbReference>
<dbReference type="Pfam" id="PF01610">
    <property type="entry name" value="DDE_Tnp_ISL3"/>
    <property type="match status" value="1"/>
</dbReference>
<evidence type="ECO:0000313" key="3">
    <source>
        <dbReference type="EMBL" id="RKT37869.1"/>
    </source>
</evidence>
<dbReference type="NCBIfam" id="NF033550">
    <property type="entry name" value="transpos_ISL3"/>
    <property type="match status" value="1"/>
</dbReference>
<organism evidence="3 4">
    <name type="scientific">Thiocapsa rosea</name>
    <dbReference type="NCBI Taxonomy" id="69360"/>
    <lineage>
        <taxon>Bacteria</taxon>
        <taxon>Pseudomonadati</taxon>
        <taxon>Pseudomonadota</taxon>
        <taxon>Gammaproteobacteria</taxon>
        <taxon>Chromatiales</taxon>
        <taxon>Chromatiaceae</taxon>
        <taxon>Thiocapsa</taxon>
    </lineage>
</organism>
<dbReference type="AlphaFoldDB" id="A0A495ULC4"/>
<sequence>MIDQSQLLRLLGLPQIAIDRVEITDAAVLEIHVHSTEEGTQCRSCGRYITEPHGLGEERRLRHLSIFEHRTEIVIRPKRYRCPDCQDHPTTTQRVDWYDPRSAFTRAFEHSLLRALINSTLEDVAHKDAVTPEHLEGILDREVPSTIDWTTLPALPVLGLDEIALTKGHGNFVVIVSARVEDTLSILAVLKDRKRATVEAFLRTIPKSLRRTVRVVCTDLYSGFIGAAKAVFGTHVAICADRFHVARLYRDAVETLRKTELRRLKRDLSKTEYGGLKNVHWILRKRESDLSAEERRIRARLFAYSPQLAQAHALSQALTEVYDMPLSKGQAKRKLSGWMRRVKNAEMTCFQSFLKTLRRHWDEITNYFTERHTSGFVEGLNNKIKVLKRRCYGLSNLRRLYQRVYLDLCGYRVFAR</sequence>
<dbReference type="InterPro" id="IPR029261">
    <property type="entry name" value="Transposase_Znf"/>
</dbReference>
<accession>A0A495ULC4</accession>
<dbReference type="EMBL" id="RBXL01000002">
    <property type="protein sequence ID" value="RKT37869.1"/>
    <property type="molecule type" value="Genomic_DNA"/>
</dbReference>
<dbReference type="InterPro" id="IPR047951">
    <property type="entry name" value="Transpos_ISL3"/>
</dbReference>
<reference evidence="3 4" key="1">
    <citation type="submission" date="2018-10" db="EMBL/GenBank/DDBJ databases">
        <title>Genomic Encyclopedia of Archaeal and Bacterial Type Strains, Phase II (KMG-II): from individual species to whole genera.</title>
        <authorList>
            <person name="Goeker M."/>
        </authorList>
    </citation>
    <scope>NUCLEOTIDE SEQUENCE [LARGE SCALE GENOMIC DNA]</scope>
    <source>
        <strain evidence="3 4">DSM 235</strain>
    </source>
</reference>
<dbReference type="InterPro" id="IPR002560">
    <property type="entry name" value="Transposase_DDE"/>
</dbReference>
<protein>
    <submittedName>
        <fullName evidence="3">Transposase</fullName>
    </submittedName>
</protein>
<dbReference type="PANTHER" id="PTHR33498:SF1">
    <property type="entry name" value="TRANSPOSASE FOR INSERTION SEQUENCE ELEMENT IS1557"/>
    <property type="match status" value="1"/>
</dbReference>
<evidence type="ECO:0000259" key="1">
    <source>
        <dbReference type="Pfam" id="PF01610"/>
    </source>
</evidence>